<dbReference type="Proteomes" id="UP001055811">
    <property type="component" value="Linkage Group LG01"/>
</dbReference>
<keyword evidence="2" id="KW-1185">Reference proteome</keyword>
<reference evidence="2" key="1">
    <citation type="journal article" date="2022" name="Mol. Ecol. Resour.">
        <title>The genomes of chicory, endive, great burdock and yacon provide insights into Asteraceae palaeo-polyploidization history and plant inulin production.</title>
        <authorList>
            <person name="Fan W."/>
            <person name="Wang S."/>
            <person name="Wang H."/>
            <person name="Wang A."/>
            <person name="Jiang F."/>
            <person name="Liu H."/>
            <person name="Zhao H."/>
            <person name="Xu D."/>
            <person name="Zhang Y."/>
        </authorList>
    </citation>
    <scope>NUCLEOTIDE SEQUENCE [LARGE SCALE GENOMIC DNA]</scope>
    <source>
        <strain evidence="2">cv. Punajuju</strain>
    </source>
</reference>
<comment type="caution">
    <text evidence="1">The sequence shown here is derived from an EMBL/GenBank/DDBJ whole genome shotgun (WGS) entry which is preliminary data.</text>
</comment>
<gene>
    <name evidence="1" type="ORF">L2E82_06357</name>
</gene>
<accession>A0ACB9HC12</accession>
<protein>
    <submittedName>
        <fullName evidence="1">Uncharacterized protein</fullName>
    </submittedName>
</protein>
<name>A0ACB9HC12_CICIN</name>
<dbReference type="EMBL" id="CM042009">
    <property type="protein sequence ID" value="KAI3792477.1"/>
    <property type="molecule type" value="Genomic_DNA"/>
</dbReference>
<evidence type="ECO:0000313" key="2">
    <source>
        <dbReference type="Proteomes" id="UP001055811"/>
    </source>
</evidence>
<proteinExistence type="predicted"/>
<reference evidence="1 2" key="2">
    <citation type="journal article" date="2022" name="Mol. Ecol. Resour.">
        <title>The genomes of chicory, endive, great burdock and yacon provide insights into Asteraceae paleo-polyploidization history and plant inulin production.</title>
        <authorList>
            <person name="Fan W."/>
            <person name="Wang S."/>
            <person name="Wang H."/>
            <person name="Wang A."/>
            <person name="Jiang F."/>
            <person name="Liu H."/>
            <person name="Zhao H."/>
            <person name="Xu D."/>
            <person name="Zhang Y."/>
        </authorList>
    </citation>
    <scope>NUCLEOTIDE SEQUENCE [LARGE SCALE GENOMIC DNA]</scope>
    <source>
        <strain evidence="2">cv. Punajuju</strain>
        <tissue evidence="1">Leaves</tissue>
    </source>
</reference>
<organism evidence="1 2">
    <name type="scientific">Cichorium intybus</name>
    <name type="common">Chicory</name>
    <dbReference type="NCBI Taxonomy" id="13427"/>
    <lineage>
        <taxon>Eukaryota</taxon>
        <taxon>Viridiplantae</taxon>
        <taxon>Streptophyta</taxon>
        <taxon>Embryophyta</taxon>
        <taxon>Tracheophyta</taxon>
        <taxon>Spermatophyta</taxon>
        <taxon>Magnoliopsida</taxon>
        <taxon>eudicotyledons</taxon>
        <taxon>Gunneridae</taxon>
        <taxon>Pentapetalae</taxon>
        <taxon>asterids</taxon>
        <taxon>campanulids</taxon>
        <taxon>Asterales</taxon>
        <taxon>Asteraceae</taxon>
        <taxon>Cichorioideae</taxon>
        <taxon>Cichorieae</taxon>
        <taxon>Cichoriinae</taxon>
        <taxon>Cichorium</taxon>
    </lineage>
</organism>
<evidence type="ECO:0000313" key="1">
    <source>
        <dbReference type="EMBL" id="KAI3792477.1"/>
    </source>
</evidence>
<sequence length="77" mass="9106">MVEKLQQSAINQSEHDELQAKFFEERAALETKYQKLYAPLYSKMIKLKKDLPSFLLNAMRTNEILAEEREMKKLSNI</sequence>